<dbReference type="AlphaFoldDB" id="A0A955I6G1"/>
<name>A0A955I6G1_9BACT</name>
<proteinExistence type="predicted"/>
<dbReference type="InterPro" id="IPR011055">
    <property type="entry name" value="Dup_hybrid_motif"/>
</dbReference>
<reference evidence="1" key="2">
    <citation type="journal article" date="2021" name="Microbiome">
        <title>Successional dynamics and alternative stable states in a saline activated sludge microbial community over 9 years.</title>
        <authorList>
            <person name="Wang Y."/>
            <person name="Ye J."/>
            <person name="Ju F."/>
            <person name="Liu L."/>
            <person name="Boyd J.A."/>
            <person name="Deng Y."/>
            <person name="Parks D.H."/>
            <person name="Jiang X."/>
            <person name="Yin X."/>
            <person name="Woodcroft B.J."/>
            <person name="Tyson G.W."/>
            <person name="Hugenholtz P."/>
            <person name="Polz M.F."/>
            <person name="Zhang T."/>
        </authorList>
    </citation>
    <scope>NUCLEOTIDE SEQUENCE</scope>
    <source>
        <strain evidence="1">HKST-UBA15</strain>
    </source>
</reference>
<gene>
    <name evidence="1" type="ORF">KC675_02070</name>
</gene>
<organism evidence="1 2">
    <name type="scientific">Candidatus Dojkabacteria bacterium</name>
    <dbReference type="NCBI Taxonomy" id="2099670"/>
    <lineage>
        <taxon>Bacteria</taxon>
        <taxon>Candidatus Dojkabacteria</taxon>
    </lineage>
</organism>
<reference evidence="1" key="1">
    <citation type="submission" date="2020-04" db="EMBL/GenBank/DDBJ databases">
        <authorList>
            <person name="Zhang T."/>
        </authorList>
    </citation>
    <scope>NUCLEOTIDE SEQUENCE</scope>
    <source>
        <strain evidence="1">HKST-UBA15</strain>
    </source>
</reference>
<dbReference type="Gene3D" id="2.70.70.10">
    <property type="entry name" value="Glucose Permease (Domain IIA)"/>
    <property type="match status" value="1"/>
</dbReference>
<accession>A0A955I6G1</accession>
<evidence type="ECO:0000313" key="2">
    <source>
        <dbReference type="Proteomes" id="UP000745577"/>
    </source>
</evidence>
<protein>
    <submittedName>
        <fullName evidence="1">Uncharacterized protein</fullName>
    </submittedName>
</protein>
<dbReference type="EMBL" id="JAGQLL010000019">
    <property type="protein sequence ID" value="MCA9379945.1"/>
    <property type="molecule type" value="Genomic_DNA"/>
</dbReference>
<evidence type="ECO:0000313" key="1">
    <source>
        <dbReference type="EMBL" id="MCA9379945.1"/>
    </source>
</evidence>
<comment type="caution">
    <text evidence="1">The sequence shown here is derived from an EMBL/GenBank/DDBJ whole genome shotgun (WGS) entry which is preliminary data.</text>
</comment>
<sequence>MRKLLLIPFFLLILSSISFSLIQHLTTYAQTVQLPDYTLTITAENSNQIPTEAADSMLYTLNNSWQGDTPLDNVFYVPSIRWENDWAIADVNYKKKGVDYTNPENTPINTSHSIILAKNSRGVWQSAFSDEPLAADIARIIPDDELSYEAKTTLLAHFPSQYKTMATNIDYKLPWSKSEPKFFFSGVRTTNTQPCPDNSGWHGSLPYLGGQPCHALDFAPRLSPNVTNANILSPVTGYVYQICKNPGTQKQSALAIKATNSNEIIGIWHLDKSTIPAKIKQGELIKQGEFLGQMVTGFVNESKSTCPLISQGTHIHIVAPYKPFNIDSYTFTPESKVQYNGATYTMSSFQNTDLNSTNGDSTDSGSNCNPPSSGDWVITQNCTLTSSATVPNNLIINDGYSLTLNSNVTLDMNLGYYKILVKPNSKIIINSGAKII</sequence>
<dbReference type="Proteomes" id="UP000745577">
    <property type="component" value="Unassembled WGS sequence"/>
</dbReference>